<reference evidence="1" key="1">
    <citation type="submission" date="2014-12" db="EMBL/GenBank/DDBJ databases">
        <title>Insight into the proteome of Arion vulgaris.</title>
        <authorList>
            <person name="Aradska J."/>
            <person name="Bulat T."/>
            <person name="Smidak R."/>
            <person name="Sarate P."/>
            <person name="Gangsoo J."/>
            <person name="Sialana F."/>
            <person name="Bilban M."/>
            <person name="Lubec G."/>
        </authorList>
    </citation>
    <scope>NUCLEOTIDE SEQUENCE</scope>
    <source>
        <tissue evidence="1">Skin</tissue>
    </source>
</reference>
<dbReference type="EMBL" id="HACG01012007">
    <property type="protein sequence ID" value="CEK58872.1"/>
    <property type="molecule type" value="Transcribed_RNA"/>
</dbReference>
<proteinExistence type="predicted"/>
<dbReference type="AlphaFoldDB" id="A0A0B6YRU9"/>
<organism evidence="1">
    <name type="scientific">Arion vulgaris</name>
    <dbReference type="NCBI Taxonomy" id="1028688"/>
    <lineage>
        <taxon>Eukaryota</taxon>
        <taxon>Metazoa</taxon>
        <taxon>Spiralia</taxon>
        <taxon>Lophotrochozoa</taxon>
        <taxon>Mollusca</taxon>
        <taxon>Gastropoda</taxon>
        <taxon>Heterobranchia</taxon>
        <taxon>Euthyneura</taxon>
        <taxon>Panpulmonata</taxon>
        <taxon>Eupulmonata</taxon>
        <taxon>Stylommatophora</taxon>
        <taxon>Helicina</taxon>
        <taxon>Arionoidea</taxon>
        <taxon>Arionidae</taxon>
        <taxon>Arion</taxon>
    </lineage>
</organism>
<protein>
    <submittedName>
        <fullName evidence="1">Uncharacterized protein</fullName>
    </submittedName>
</protein>
<accession>A0A0B6YRU9</accession>
<sequence length="50" mass="5959">MEVDLEILEVYNWDDKLNNRDAWKQVISVTMILRGSERNEDPQVCHLDKV</sequence>
<evidence type="ECO:0000313" key="1">
    <source>
        <dbReference type="EMBL" id="CEK58872.1"/>
    </source>
</evidence>
<gene>
    <name evidence="1" type="primary">ORF34453</name>
</gene>
<name>A0A0B6YRU9_9EUPU</name>